<evidence type="ECO:0000313" key="1">
    <source>
        <dbReference type="EMBL" id="GEA61122.1"/>
    </source>
</evidence>
<gene>
    <name evidence="1" type="ORF">VCO01S_23150</name>
</gene>
<dbReference type="Proteomes" id="UP000318242">
    <property type="component" value="Unassembled WGS sequence"/>
</dbReference>
<reference evidence="1 2" key="1">
    <citation type="submission" date="2019-06" db="EMBL/GenBank/DDBJ databases">
        <title>Whole genome shotgun sequence of Vibrio comitans NBRC 102076.</title>
        <authorList>
            <person name="Hosoyama A."/>
            <person name="Uohara A."/>
            <person name="Ohji S."/>
            <person name="Ichikawa N."/>
        </authorList>
    </citation>
    <scope>NUCLEOTIDE SEQUENCE [LARGE SCALE GENOMIC DNA]</scope>
    <source>
        <strain evidence="1 2">NBRC 102076</strain>
    </source>
</reference>
<dbReference type="AlphaFoldDB" id="A0A4Y3IPS3"/>
<dbReference type="RefSeq" id="WP_141271512.1">
    <property type="nucleotide sequence ID" value="NZ_BJLH01000010.1"/>
</dbReference>
<protein>
    <submittedName>
        <fullName evidence="1">Uncharacterized protein</fullName>
    </submittedName>
</protein>
<name>A0A4Y3IPS3_9VIBR</name>
<comment type="caution">
    <text evidence="1">The sequence shown here is derived from an EMBL/GenBank/DDBJ whole genome shotgun (WGS) entry which is preliminary data.</text>
</comment>
<dbReference type="OrthoDB" id="5824383at2"/>
<organism evidence="1 2">
    <name type="scientific">Vibrio comitans NBRC 102076</name>
    <dbReference type="NCBI Taxonomy" id="1219078"/>
    <lineage>
        <taxon>Bacteria</taxon>
        <taxon>Pseudomonadati</taxon>
        <taxon>Pseudomonadota</taxon>
        <taxon>Gammaproteobacteria</taxon>
        <taxon>Vibrionales</taxon>
        <taxon>Vibrionaceae</taxon>
        <taxon>Vibrio</taxon>
    </lineage>
</organism>
<proteinExistence type="predicted"/>
<keyword evidence="2" id="KW-1185">Reference proteome</keyword>
<evidence type="ECO:0000313" key="2">
    <source>
        <dbReference type="Proteomes" id="UP000318242"/>
    </source>
</evidence>
<accession>A0A4Y3IPS3</accession>
<dbReference type="EMBL" id="BJLH01000010">
    <property type="protein sequence ID" value="GEA61122.1"/>
    <property type="molecule type" value="Genomic_DNA"/>
</dbReference>
<sequence>MTTPNALFNAVQATGFKLSTKSVSVNVHASQLEQLCEKLSPLFERSKLKHSQHTDLQLLLGLFTLHHEKLLHQLNSQQQSLMAMQSVIDESLEDKHAAAFKAPLVIEFWLTMHLWLFVQGQLEMDYSLANDYATEASQLLVSFTPVSADELRCEWNESFYKGGNILKEFAGDSNGILGWITKLFK</sequence>